<protein>
    <submittedName>
        <fullName evidence="1">Uncharacterized protein</fullName>
    </submittedName>
</protein>
<dbReference type="EMBL" id="JX885207">
    <property type="protein sequence ID" value="AGD91953.1"/>
    <property type="molecule type" value="Genomic_DNA"/>
</dbReference>
<proteinExistence type="predicted"/>
<organism evidence="1 2">
    <name type="scientific">Megavirus lba</name>
    <dbReference type="NCBI Taxonomy" id="1235314"/>
    <lineage>
        <taxon>Viruses</taxon>
        <taxon>Varidnaviria</taxon>
        <taxon>Bamfordvirae</taxon>
        <taxon>Nucleocytoviricota</taxon>
        <taxon>Megaviricetes</taxon>
        <taxon>Imitervirales</taxon>
        <taxon>Mimiviridae</taxon>
        <taxon>Megamimivirinae</taxon>
        <taxon>Megavirus</taxon>
        <taxon>Megavirus chilense</taxon>
    </lineage>
</organism>
<evidence type="ECO:0000313" key="2">
    <source>
        <dbReference type="Proteomes" id="UP000236749"/>
    </source>
</evidence>
<sequence length="447" mass="51630">MKNKYQIITIDNINRIIIMSRSIYQYSCDKLFDLLKKSNVSDNYNDIVSFVNSCPLCLYSSNILNYTPLMIICDTSQQIFRRLDIVKFFWNYIPNIRIKNDHCALLAINNMNNPDCVHVLDLLLKNGIGKNNTQLFLRWYQKGGKYKNDIMQLLLKYCPIQILVLGFYETNSYNKNIAKKLFQSKKSSKTYSKKLLNVTIQNIVYGDSTKNDFYVWMLSMLLNYGFVIMNDPEKYIDKVNNIRSKDYINDSRSIGLKGCKDDLGSVGLKGCKDDLGSIGLKGCKDDLGSVGLKGCKDDPEFKISINDQETVESKIQYISASTYKDLILNLIENLNINDLSSECKKYINIIPEKYRTNITNIILQILRAKSYYRLNFIKQEIHDLQQQIIYSPNSLRTRLAAIQWYISIGNIDKIITIPNLELLEELGIREFILDDISKCIGEALKFA</sequence>
<accession>L7Y4P2</accession>
<dbReference type="Proteomes" id="UP000236749">
    <property type="component" value="Segment"/>
</dbReference>
<gene>
    <name evidence="1" type="ORF">LBA_00030</name>
</gene>
<evidence type="ECO:0000313" key="1">
    <source>
        <dbReference type="EMBL" id="AGD91953.1"/>
    </source>
</evidence>
<name>L7Y4P2_9VIRU</name>
<reference evidence="1 2" key="1">
    <citation type="journal article" date="2013" name="Clin. Infect. Dis.">
        <title>First isolation of Mimivirus in a patient with pneumonia.</title>
        <authorList>
            <person name="Saadi H."/>
            <person name="Pagnier I."/>
            <person name="Colson P."/>
            <person name="Cherif J.K."/>
            <person name="Beji M."/>
            <person name="Boughalmi M."/>
            <person name="Azza S."/>
            <person name="Armstrong N."/>
            <person name="Robert C."/>
            <person name="Fournous G."/>
            <person name="La Scola B."/>
            <person name="Raoult D."/>
        </authorList>
    </citation>
    <scope>NUCLEOTIDE SEQUENCE [LARGE SCALE GENOMIC DNA]</scope>
    <source>
        <strain evidence="1">LBA111</strain>
    </source>
</reference>